<feature type="transmembrane region" description="Helical" evidence="1">
    <location>
        <begin position="20"/>
        <end position="42"/>
    </location>
</feature>
<sequence length="52" mass="5628">MWELWGGAEPPESWLKWAVAAAAVTSAVILLAVAVSVVPFVWDMLKFLALAD</sequence>
<keyword evidence="1" id="KW-0472">Membrane</keyword>
<keyword evidence="1" id="KW-1133">Transmembrane helix</keyword>
<keyword evidence="1" id="KW-0812">Transmembrane</keyword>
<proteinExistence type="predicted"/>
<reference evidence="2" key="2">
    <citation type="submission" date="2022-09" db="EMBL/GenBank/DDBJ databases">
        <title>Biosynthetic gene clusters of Dactylosporangioum fulvum.</title>
        <authorList>
            <person name="Caradec T."/>
        </authorList>
    </citation>
    <scope>NUCLEOTIDE SEQUENCE</scope>
    <source>
        <strain evidence="2">NRRL B-16292</strain>
    </source>
</reference>
<gene>
    <name evidence="2" type="ORF">Dfulv_17655</name>
</gene>
<dbReference type="Proteomes" id="UP001059617">
    <property type="component" value="Chromosome"/>
</dbReference>
<dbReference type="EMBL" id="CP073720">
    <property type="protein sequence ID" value="UWP85975.1"/>
    <property type="molecule type" value="Genomic_DNA"/>
</dbReference>
<keyword evidence="3" id="KW-1185">Reference proteome</keyword>
<evidence type="ECO:0000313" key="2">
    <source>
        <dbReference type="EMBL" id="UWP85975.1"/>
    </source>
</evidence>
<evidence type="ECO:0000256" key="1">
    <source>
        <dbReference type="SAM" id="Phobius"/>
    </source>
</evidence>
<organism evidence="2 3">
    <name type="scientific">Dactylosporangium fulvum</name>
    <dbReference type="NCBI Taxonomy" id="53359"/>
    <lineage>
        <taxon>Bacteria</taxon>
        <taxon>Bacillati</taxon>
        <taxon>Actinomycetota</taxon>
        <taxon>Actinomycetes</taxon>
        <taxon>Micromonosporales</taxon>
        <taxon>Micromonosporaceae</taxon>
        <taxon>Dactylosporangium</taxon>
    </lineage>
</organism>
<accession>A0ABY5W7G6</accession>
<evidence type="ECO:0000313" key="3">
    <source>
        <dbReference type="Proteomes" id="UP001059617"/>
    </source>
</evidence>
<reference evidence="2" key="1">
    <citation type="submission" date="2021-04" db="EMBL/GenBank/DDBJ databases">
        <authorList>
            <person name="Hartkoorn R.C."/>
            <person name="Beaudoing E."/>
            <person name="Hot D."/>
        </authorList>
    </citation>
    <scope>NUCLEOTIDE SEQUENCE</scope>
    <source>
        <strain evidence="2">NRRL B-16292</strain>
    </source>
</reference>
<protein>
    <submittedName>
        <fullName evidence="2">Uncharacterized protein</fullName>
    </submittedName>
</protein>
<name>A0ABY5W7G6_9ACTN</name>
<dbReference type="RefSeq" id="WP_259864435.1">
    <property type="nucleotide sequence ID" value="NZ_BAAAST010000036.1"/>
</dbReference>